<accession>A0AAW2TXH1</accession>
<dbReference type="AlphaFoldDB" id="A0AAW2TXH1"/>
<sequence>MQPSPQLMTPIASVSPAFTAILTLAKGNTHGLPSVNWLLVHHDHSFVLGISTKSCSNLKKQVVIPQPEWQMQDFRNTLLQCDLHDLEFEGPQFTWSNNHLEPHTIRVRLDRSCCNPLWADMFPNTKVHHLYSSSSDHSPCLLIPTPIQQSSHPAQRLGVSRPIGSNPNSVNMLSKIPGRTVTAY</sequence>
<name>A0AAW2TXH1_SESRA</name>
<dbReference type="SUPFAM" id="SSF56219">
    <property type="entry name" value="DNase I-like"/>
    <property type="match status" value="1"/>
</dbReference>
<dbReference type="Gene3D" id="3.60.10.10">
    <property type="entry name" value="Endonuclease/exonuclease/phosphatase"/>
    <property type="match status" value="1"/>
</dbReference>
<evidence type="ECO:0000313" key="1">
    <source>
        <dbReference type="EMBL" id="KAL0409701.1"/>
    </source>
</evidence>
<dbReference type="InterPro" id="IPR036691">
    <property type="entry name" value="Endo/exonu/phosph_ase_sf"/>
</dbReference>
<dbReference type="EMBL" id="JACGWJ010000007">
    <property type="protein sequence ID" value="KAL0409701.1"/>
    <property type="molecule type" value="Genomic_DNA"/>
</dbReference>
<dbReference type="PANTHER" id="PTHR33710">
    <property type="entry name" value="BNAC02G09200D PROTEIN"/>
    <property type="match status" value="1"/>
</dbReference>
<organism evidence="1">
    <name type="scientific">Sesamum radiatum</name>
    <name type="common">Black benniseed</name>
    <dbReference type="NCBI Taxonomy" id="300843"/>
    <lineage>
        <taxon>Eukaryota</taxon>
        <taxon>Viridiplantae</taxon>
        <taxon>Streptophyta</taxon>
        <taxon>Embryophyta</taxon>
        <taxon>Tracheophyta</taxon>
        <taxon>Spermatophyta</taxon>
        <taxon>Magnoliopsida</taxon>
        <taxon>eudicotyledons</taxon>
        <taxon>Gunneridae</taxon>
        <taxon>Pentapetalae</taxon>
        <taxon>asterids</taxon>
        <taxon>lamiids</taxon>
        <taxon>Lamiales</taxon>
        <taxon>Pedaliaceae</taxon>
        <taxon>Sesamum</taxon>
    </lineage>
</organism>
<reference evidence="1" key="2">
    <citation type="journal article" date="2024" name="Plant">
        <title>Genomic evolution and insights into agronomic trait innovations of Sesamum species.</title>
        <authorList>
            <person name="Miao H."/>
            <person name="Wang L."/>
            <person name="Qu L."/>
            <person name="Liu H."/>
            <person name="Sun Y."/>
            <person name="Le M."/>
            <person name="Wang Q."/>
            <person name="Wei S."/>
            <person name="Zheng Y."/>
            <person name="Lin W."/>
            <person name="Duan Y."/>
            <person name="Cao H."/>
            <person name="Xiong S."/>
            <person name="Wang X."/>
            <person name="Wei L."/>
            <person name="Li C."/>
            <person name="Ma Q."/>
            <person name="Ju M."/>
            <person name="Zhao R."/>
            <person name="Li G."/>
            <person name="Mu C."/>
            <person name="Tian Q."/>
            <person name="Mei H."/>
            <person name="Zhang T."/>
            <person name="Gao T."/>
            <person name="Zhang H."/>
        </authorList>
    </citation>
    <scope>NUCLEOTIDE SEQUENCE</scope>
    <source>
        <strain evidence="1">G02</strain>
    </source>
</reference>
<protein>
    <submittedName>
        <fullName evidence="1">Uncharacterized protein</fullName>
    </submittedName>
</protein>
<proteinExistence type="predicted"/>
<comment type="caution">
    <text evidence="1">The sequence shown here is derived from an EMBL/GenBank/DDBJ whole genome shotgun (WGS) entry which is preliminary data.</text>
</comment>
<dbReference type="PANTHER" id="PTHR33710:SF71">
    <property type="entry name" value="ENDONUCLEASE_EXONUCLEASE_PHOSPHATASE DOMAIN-CONTAINING PROTEIN"/>
    <property type="match status" value="1"/>
</dbReference>
<reference evidence="1" key="1">
    <citation type="submission" date="2020-06" db="EMBL/GenBank/DDBJ databases">
        <authorList>
            <person name="Li T."/>
            <person name="Hu X."/>
            <person name="Zhang T."/>
            <person name="Song X."/>
            <person name="Zhang H."/>
            <person name="Dai N."/>
            <person name="Sheng W."/>
            <person name="Hou X."/>
            <person name="Wei L."/>
        </authorList>
    </citation>
    <scope>NUCLEOTIDE SEQUENCE</scope>
    <source>
        <strain evidence="1">G02</strain>
        <tissue evidence="1">Leaf</tissue>
    </source>
</reference>
<gene>
    <name evidence="1" type="ORF">Sradi_1904500</name>
</gene>